<keyword evidence="2" id="KW-0326">Glycosidase</keyword>
<name>A0A1X6WRG9_9ENTE</name>
<dbReference type="GO" id="GO:0046872">
    <property type="term" value="F:metal ion binding"/>
    <property type="evidence" value="ECO:0007669"/>
    <property type="project" value="UniProtKB-KW"/>
</dbReference>
<reference evidence="3" key="1">
    <citation type="submission" date="2017-02" db="EMBL/GenBank/DDBJ databases">
        <authorList>
            <person name="Dridi B."/>
        </authorList>
    </citation>
    <scope>NUCLEOTIDE SEQUENCE [LARGE SCALE GENOMIC DNA]</scope>
    <source>
        <strain evidence="3">bH819</strain>
    </source>
</reference>
<dbReference type="Pfam" id="PF03352">
    <property type="entry name" value="Adenine_glyco"/>
    <property type="match status" value="1"/>
</dbReference>
<dbReference type="AlphaFoldDB" id="A0A1X6WRG9"/>
<feature type="binding site" evidence="1">
    <location>
        <position position="6"/>
    </location>
    <ligand>
        <name>Zn(2+)</name>
        <dbReference type="ChEBI" id="CHEBI:29105"/>
    </ligand>
</feature>
<dbReference type="Proteomes" id="UP000195918">
    <property type="component" value="Unassembled WGS sequence"/>
</dbReference>
<dbReference type="InterPro" id="IPR052891">
    <property type="entry name" value="DNA-3mA_glycosylase"/>
</dbReference>
<dbReference type="SUPFAM" id="SSF48150">
    <property type="entry name" value="DNA-glycosylase"/>
    <property type="match status" value="1"/>
</dbReference>
<dbReference type="OrthoDB" id="9807664at2"/>
<evidence type="ECO:0000313" key="3">
    <source>
        <dbReference type="Proteomes" id="UP000195918"/>
    </source>
</evidence>
<feature type="binding site" evidence="1">
    <location>
        <position position="181"/>
    </location>
    <ligand>
        <name>Zn(2+)</name>
        <dbReference type="ChEBI" id="CHEBI:29105"/>
    </ligand>
</feature>
<dbReference type="InterPro" id="IPR011257">
    <property type="entry name" value="DNA_glycosylase"/>
</dbReference>
<dbReference type="EC" id="3.2.2.20" evidence="2"/>
<proteinExistence type="predicted"/>
<dbReference type="InterPro" id="IPR005019">
    <property type="entry name" value="Adenine_glyco"/>
</dbReference>
<dbReference type="Gene3D" id="1.10.340.30">
    <property type="entry name" value="Hypothetical protein, domain 2"/>
    <property type="match status" value="1"/>
</dbReference>
<dbReference type="PANTHER" id="PTHR30037:SF4">
    <property type="entry name" value="DNA-3-METHYLADENINE GLYCOSYLASE I"/>
    <property type="match status" value="1"/>
</dbReference>
<keyword evidence="1" id="KW-0479">Metal-binding</keyword>
<dbReference type="PANTHER" id="PTHR30037">
    <property type="entry name" value="DNA-3-METHYLADENINE GLYCOSYLASE 1"/>
    <property type="match status" value="1"/>
</dbReference>
<evidence type="ECO:0000313" key="2">
    <source>
        <dbReference type="EMBL" id="SLM86858.1"/>
    </source>
</evidence>
<evidence type="ECO:0000256" key="1">
    <source>
        <dbReference type="PIRSR" id="PIRSR605019-1"/>
    </source>
</evidence>
<feature type="binding site" evidence="1">
    <location>
        <position position="177"/>
    </location>
    <ligand>
        <name>Zn(2+)</name>
        <dbReference type="ChEBI" id="CHEBI:29105"/>
    </ligand>
</feature>
<dbReference type="GO" id="GO:0006284">
    <property type="term" value="P:base-excision repair"/>
    <property type="evidence" value="ECO:0007669"/>
    <property type="project" value="InterPro"/>
</dbReference>
<keyword evidence="2" id="KW-0378">Hydrolase</keyword>
<feature type="binding site" evidence="1">
    <location>
        <position position="19"/>
    </location>
    <ligand>
        <name>Zn(2+)</name>
        <dbReference type="ChEBI" id="CHEBI:29105"/>
    </ligand>
</feature>
<organism evidence="2 3">
    <name type="scientific">Vagococcus fluvialis bH819</name>
    <dbReference type="NCBI Taxonomy" id="1255619"/>
    <lineage>
        <taxon>Bacteria</taxon>
        <taxon>Bacillati</taxon>
        <taxon>Bacillota</taxon>
        <taxon>Bacilli</taxon>
        <taxon>Lactobacillales</taxon>
        <taxon>Enterococcaceae</taxon>
        <taxon>Vagococcus</taxon>
    </lineage>
</organism>
<keyword evidence="1" id="KW-0862">Zinc</keyword>
<protein>
    <submittedName>
        <fullName evidence="2">DNA-3-methyladenine glycosylase</fullName>
        <ecNumber evidence="2">3.2.2.20</ecNumber>
    </submittedName>
</protein>
<dbReference type="RefSeq" id="WP_086952459.1">
    <property type="nucleotide sequence ID" value="NZ_FWFD01000015.1"/>
</dbReference>
<gene>
    <name evidence="2" type="ORF">FM121_12225</name>
</gene>
<dbReference type="EMBL" id="FWFD01000015">
    <property type="protein sequence ID" value="SLM86858.1"/>
    <property type="molecule type" value="Genomic_DNA"/>
</dbReference>
<keyword evidence="3" id="KW-1185">Reference proteome</keyword>
<sequence>MDELKCPWATRSELELVYHDEQWGFPLLDDDLLFEMLILETMQAGLSWTTILNKRAGMKLAYDNFDPKIIQEYDDEKINELLNNELVIRNKLKVKSTVSNAKAFLKIVDEYGSFSHFIWSYVDHTPIQTTASTMSEVPNFTPLAEKISKDLKKKGFKFIGPTTVYAFMQSIGMVNDHLTSCPIHEHAKKAATHLK</sequence>
<accession>A0A1X6WRG9</accession>
<dbReference type="GO" id="GO:0008725">
    <property type="term" value="F:DNA-3-methyladenine glycosylase activity"/>
    <property type="evidence" value="ECO:0007669"/>
    <property type="project" value="UniProtKB-EC"/>
</dbReference>